<dbReference type="Proteomes" id="UP000011686">
    <property type="component" value="Chromosome"/>
</dbReference>
<proteinExistence type="predicted"/>
<reference evidence="1 2" key="1">
    <citation type="journal article" date="2013" name="Genome Biol. Evol.">
        <title>Genome evolution and phylogenomic analysis of candidatus kinetoplastibacterium, the betaproteobacterial endosymbionts of strigomonas and angomonas.</title>
        <authorList>
            <person name="Alves J.M."/>
            <person name="Serrano M.G."/>
            <person name="Maia da Silva F."/>
            <person name="Voegtly L.J."/>
            <person name="Matveyev A.V."/>
            <person name="Teixeira M.M."/>
            <person name="Camargo E.P."/>
            <person name="Buck G.A."/>
        </authorList>
    </citation>
    <scope>NUCLEOTIDE SEQUENCE [LARGE SCALE GENOMIC DNA]</scope>
    <source>
        <strain evidence="1 2">TCC036E</strain>
    </source>
</reference>
<dbReference type="PATRIC" id="fig|1208918.3.peg.332"/>
<protein>
    <submittedName>
        <fullName evidence="1">Uncharacterized protein</fullName>
    </submittedName>
</protein>
<dbReference type="UniPathway" id="UPA00537">
    <property type="reaction ID" value="UER00594"/>
</dbReference>
<evidence type="ECO:0000313" key="2">
    <source>
        <dbReference type="Proteomes" id="UP000011686"/>
    </source>
</evidence>
<keyword evidence="2" id="KW-1185">Reference proteome</keyword>
<dbReference type="eggNOG" id="COG0095">
    <property type="taxonomic scope" value="Bacteria"/>
</dbReference>
<dbReference type="AlphaFoldDB" id="M1L4K2"/>
<dbReference type="HOGENOM" id="CLU_181210_1_1_4"/>
<sequence>MHGEYKAPGNKLVMIDFEIDHDNNTIYNVQISGDFFLEPSEALNIMNESLNGLPIESNDEFIKKTIEKNLPENTEFIGFSTTDIVVTIKRALLCP</sequence>
<dbReference type="STRING" id="1208918.CDEE_0608"/>
<gene>
    <name evidence="1" type="ORF">CDEE_0608</name>
</gene>
<dbReference type="Gene3D" id="3.30.390.50">
    <property type="entry name" value="CO dehydrogenase flavoprotein, C-terminal domain"/>
    <property type="match status" value="1"/>
</dbReference>
<dbReference type="EMBL" id="CP003804">
    <property type="protein sequence ID" value="AGF47633.1"/>
    <property type="molecule type" value="Genomic_DNA"/>
</dbReference>
<dbReference type="KEGG" id="kct:CDEE_0608"/>
<accession>M1L4K2</accession>
<dbReference type="RefSeq" id="WP_015238534.1">
    <property type="nucleotide sequence ID" value="NC_020283.1"/>
</dbReference>
<name>M1L4K2_9PROT</name>
<evidence type="ECO:0000313" key="1">
    <source>
        <dbReference type="EMBL" id="AGF47633.1"/>
    </source>
</evidence>
<organism evidence="1 2">
    <name type="scientific">Candidatus Kinetoplastidibacterium crithidiae TCC036E</name>
    <dbReference type="NCBI Taxonomy" id="1208918"/>
    <lineage>
        <taxon>Bacteria</taxon>
        <taxon>Pseudomonadati</taxon>
        <taxon>Pseudomonadota</taxon>
        <taxon>Betaproteobacteria</taxon>
        <taxon>Candidatus Kinetoplastidibacterium</taxon>
    </lineage>
</organism>